<evidence type="ECO:0000313" key="2">
    <source>
        <dbReference type="EMBL" id="KAJ3487946.1"/>
    </source>
</evidence>
<reference evidence="2" key="1">
    <citation type="submission" date="2022-07" db="EMBL/GenBank/DDBJ databases">
        <title>Genome Sequence of Physisporinus lineatus.</title>
        <authorList>
            <person name="Buettner E."/>
        </authorList>
    </citation>
    <scope>NUCLEOTIDE SEQUENCE</scope>
    <source>
        <strain evidence="2">VT162</strain>
    </source>
</reference>
<keyword evidence="1" id="KW-0812">Transmembrane</keyword>
<evidence type="ECO:0000313" key="3">
    <source>
        <dbReference type="Proteomes" id="UP001212997"/>
    </source>
</evidence>
<feature type="transmembrane region" description="Helical" evidence="1">
    <location>
        <begin position="85"/>
        <end position="106"/>
    </location>
</feature>
<dbReference type="Proteomes" id="UP001212997">
    <property type="component" value="Unassembled WGS sequence"/>
</dbReference>
<keyword evidence="1" id="KW-1133">Transmembrane helix</keyword>
<accession>A0AAD5YL62</accession>
<feature type="transmembrane region" description="Helical" evidence="1">
    <location>
        <begin position="47"/>
        <end position="65"/>
    </location>
</feature>
<feature type="transmembrane region" description="Helical" evidence="1">
    <location>
        <begin position="524"/>
        <end position="547"/>
    </location>
</feature>
<feature type="transmembrane region" description="Helical" evidence="1">
    <location>
        <begin position="493"/>
        <end position="512"/>
    </location>
</feature>
<keyword evidence="1" id="KW-0472">Membrane</keyword>
<dbReference type="EMBL" id="JANAWD010000078">
    <property type="protein sequence ID" value="KAJ3487946.1"/>
    <property type="molecule type" value="Genomic_DNA"/>
</dbReference>
<feature type="transmembrane region" description="Helical" evidence="1">
    <location>
        <begin position="568"/>
        <end position="589"/>
    </location>
</feature>
<protein>
    <submittedName>
        <fullName evidence="2">Uncharacterized protein</fullName>
    </submittedName>
</protein>
<comment type="caution">
    <text evidence="2">The sequence shown here is derived from an EMBL/GenBank/DDBJ whole genome shotgun (WGS) entry which is preliminary data.</text>
</comment>
<feature type="transmembrane region" description="Helical" evidence="1">
    <location>
        <begin position="341"/>
        <end position="359"/>
    </location>
</feature>
<proteinExistence type="predicted"/>
<dbReference type="AlphaFoldDB" id="A0AAD5YL62"/>
<dbReference type="PANTHER" id="PTHR35043:SF8">
    <property type="entry name" value="DUF4220 DOMAIN-CONTAINING PROTEIN"/>
    <property type="match status" value="1"/>
</dbReference>
<evidence type="ECO:0000256" key="1">
    <source>
        <dbReference type="SAM" id="Phobius"/>
    </source>
</evidence>
<dbReference type="PANTHER" id="PTHR35043">
    <property type="entry name" value="TRANSCRIPTION FACTOR DOMAIN-CONTAINING PROTEIN"/>
    <property type="match status" value="1"/>
</dbReference>
<organism evidence="2 3">
    <name type="scientific">Meripilus lineatus</name>
    <dbReference type="NCBI Taxonomy" id="2056292"/>
    <lineage>
        <taxon>Eukaryota</taxon>
        <taxon>Fungi</taxon>
        <taxon>Dikarya</taxon>
        <taxon>Basidiomycota</taxon>
        <taxon>Agaricomycotina</taxon>
        <taxon>Agaricomycetes</taxon>
        <taxon>Polyporales</taxon>
        <taxon>Meripilaceae</taxon>
        <taxon>Meripilus</taxon>
    </lineage>
</organism>
<gene>
    <name evidence="2" type="ORF">NLI96_g3187</name>
</gene>
<name>A0AAD5YL62_9APHY</name>
<sequence>MSVHTSHPRGSQRLTSYSLADIPTPSIDMSSVSMSECTDINNYRTKASIATSCISTIFVCTWVAFHPNIPGPREPKWKVVRRRIGLLLGGILAPEIHILLAARQYIAARYLAKKYREHGWTLTHGFFALMGGFMEYKGDEPVGIRFYDPSHDYELESVGHRRFTALECVERRLAARIPESLQLPLVTRGPFESSLAALKAIKESPDAFKQALQRAEDKLHRPVDLEMCFDQVKQYNQELTDPSKHNLHAREIYETCDRRSRFESVVALLEAFESSLTIPKSEKKDIGDLANDTTYGVKVNQSSHDYVSVSMDEESIHTLPQHFPIPQIDEQDIHDKSKSDLLAKVIALFQVTWFVVQLCARYQQRLAITELEHFTLAFCVLSFATYALWWKKPFAVDRAYAIRRTDDSWELSAPPAPPFVETIPIPFDQRCLKSIRALWSVVRQIPMTKHPLKTSFEVVFERIPHGETMMDDSSERVSTFSPRMMKLRGYEAIIYYVSGCILILVFGSIHFLAWNSGPTPADKWVWRVCSIGVTILPMFIFLLELYANYFLDGDRSSSVEKFAKNFGMVMSTTPLFYVLARIGLLVLVIRSLMASDSDALQTVSWSQLMPHV</sequence>
<feature type="transmembrane region" description="Helical" evidence="1">
    <location>
        <begin position="371"/>
        <end position="390"/>
    </location>
</feature>
<keyword evidence="3" id="KW-1185">Reference proteome</keyword>